<name>A0A6V7HDV7_9HYME</name>
<evidence type="ECO:0000313" key="1">
    <source>
        <dbReference type="EMBL" id="CAD1478320.1"/>
    </source>
</evidence>
<protein>
    <submittedName>
        <fullName evidence="1">Uncharacterized protein</fullName>
    </submittedName>
</protein>
<comment type="caution">
    <text evidence="1">The sequence shown here is derived from an EMBL/GenBank/DDBJ whole genome shotgun (WGS) entry which is preliminary data.</text>
</comment>
<organism evidence="1 2">
    <name type="scientific">Heterotrigona itama</name>
    <dbReference type="NCBI Taxonomy" id="395501"/>
    <lineage>
        <taxon>Eukaryota</taxon>
        <taxon>Metazoa</taxon>
        <taxon>Ecdysozoa</taxon>
        <taxon>Arthropoda</taxon>
        <taxon>Hexapoda</taxon>
        <taxon>Insecta</taxon>
        <taxon>Pterygota</taxon>
        <taxon>Neoptera</taxon>
        <taxon>Endopterygota</taxon>
        <taxon>Hymenoptera</taxon>
        <taxon>Apocrita</taxon>
        <taxon>Aculeata</taxon>
        <taxon>Apoidea</taxon>
        <taxon>Anthophila</taxon>
        <taxon>Apidae</taxon>
        <taxon>Heterotrigona</taxon>
    </lineage>
</organism>
<dbReference type="AlphaFoldDB" id="A0A6V7HDV7"/>
<gene>
    <name evidence="1" type="ORF">MHI_LOCUS789349</name>
</gene>
<proteinExistence type="predicted"/>
<reference evidence="1" key="1">
    <citation type="submission" date="2020-07" db="EMBL/GenBank/DDBJ databases">
        <authorList>
            <person name="Nazaruddin N."/>
        </authorList>
    </citation>
    <scope>NUCLEOTIDE SEQUENCE</scope>
</reference>
<dbReference type="Proteomes" id="UP000752696">
    <property type="component" value="Unassembled WGS sequence"/>
</dbReference>
<evidence type="ECO:0000313" key="2">
    <source>
        <dbReference type="Proteomes" id="UP000752696"/>
    </source>
</evidence>
<sequence>MAAKLLITNDATDFRCGGKSSPSMAVGTSVTPEKTVTLSDNAIPVHDTIMRILLPNLSIRIIDKQGPTRPDPITMITAVAGSITLTFADTRIDCM</sequence>
<keyword evidence="2" id="KW-1185">Reference proteome</keyword>
<accession>A0A6V7HDV7</accession>
<dbReference type="EMBL" id="CAJDYZ010010677">
    <property type="protein sequence ID" value="CAD1478320.1"/>
    <property type="molecule type" value="Genomic_DNA"/>
</dbReference>